<dbReference type="SUPFAM" id="SSF46785">
    <property type="entry name" value="Winged helix' DNA-binding domain"/>
    <property type="match status" value="1"/>
</dbReference>
<dbReference type="STRING" id="1657.ACU20_05510"/>
<evidence type="ECO:0000256" key="1">
    <source>
        <dbReference type="ARBA" id="ARBA00023015"/>
    </source>
</evidence>
<dbReference type="SMART" id="SM00345">
    <property type="entry name" value="HTH_GNTR"/>
    <property type="match status" value="1"/>
</dbReference>
<dbReference type="Gene3D" id="1.10.10.10">
    <property type="entry name" value="Winged helix-like DNA-binding domain superfamily/Winged helix DNA-binding domain"/>
    <property type="match status" value="1"/>
</dbReference>
<evidence type="ECO:0000259" key="4">
    <source>
        <dbReference type="SMART" id="SM00345"/>
    </source>
</evidence>
<sequence length="231" mass="25660">MASDRVIGAVSQIMDAILDKRFSPGDPLPPETELAQWLGVSRPTMRESVRSLAERGVLRVVHGRGTFVADPHTWKDPRSIITWMSRNCSRRQLGIHLVETRRMIEVGASGLAAARRTDLQIADMRQILDAYAQASAENDVERATQLDLDFHNSIMSASGNPLLAALLDPLAEALLDSRRHTTEFPEVRKRAAGHHENIFAKIAANDPTAAKQAMRAHMDQTRDDILTLLQD</sequence>
<dbReference type="PRINTS" id="PR00035">
    <property type="entry name" value="HTHGNTR"/>
</dbReference>
<dbReference type="SUPFAM" id="SSF48008">
    <property type="entry name" value="GntR ligand-binding domain-like"/>
    <property type="match status" value="1"/>
</dbReference>
<dbReference type="GO" id="GO:0003700">
    <property type="term" value="F:DNA-binding transcription factor activity"/>
    <property type="evidence" value="ECO:0007669"/>
    <property type="project" value="InterPro"/>
</dbReference>
<proteinExistence type="predicted"/>
<dbReference type="InterPro" id="IPR011711">
    <property type="entry name" value="GntR_C"/>
</dbReference>
<keyword evidence="2" id="KW-0238">DNA-binding</keyword>
<dbReference type="Proteomes" id="UP000269974">
    <property type="component" value="Unassembled WGS sequence"/>
</dbReference>
<dbReference type="CDD" id="cd07377">
    <property type="entry name" value="WHTH_GntR"/>
    <property type="match status" value="1"/>
</dbReference>
<keyword evidence="1" id="KW-0805">Transcription regulation</keyword>
<dbReference type="PANTHER" id="PTHR43537:SF44">
    <property type="entry name" value="GNTR FAMILY REGULATORY PROTEIN"/>
    <property type="match status" value="1"/>
</dbReference>
<accession>A0A0K9EVL6</accession>
<dbReference type="Pfam" id="PF07729">
    <property type="entry name" value="FCD"/>
    <property type="match status" value="1"/>
</dbReference>
<evidence type="ECO:0000256" key="3">
    <source>
        <dbReference type="ARBA" id="ARBA00023163"/>
    </source>
</evidence>
<gene>
    <name evidence="6" type="primary">lutR_2</name>
    <name evidence="6" type="ORF">NCTC10327_01832</name>
</gene>
<feature type="domain" description="GntR C-terminal" evidence="5">
    <location>
        <begin position="96"/>
        <end position="220"/>
    </location>
</feature>
<protein>
    <submittedName>
        <fullName evidence="6">GntR family transcriptional regulator</fullName>
    </submittedName>
</protein>
<dbReference type="InterPro" id="IPR036390">
    <property type="entry name" value="WH_DNA-bd_sf"/>
</dbReference>
<dbReference type="InterPro" id="IPR008920">
    <property type="entry name" value="TF_FadR/GntR_C"/>
</dbReference>
<keyword evidence="3" id="KW-0804">Transcription</keyword>
<dbReference type="SMART" id="SM00895">
    <property type="entry name" value="FCD"/>
    <property type="match status" value="1"/>
</dbReference>
<dbReference type="GO" id="GO:0003677">
    <property type="term" value="F:DNA binding"/>
    <property type="evidence" value="ECO:0007669"/>
    <property type="project" value="UniProtKB-KW"/>
</dbReference>
<evidence type="ECO:0000256" key="2">
    <source>
        <dbReference type="ARBA" id="ARBA00023125"/>
    </source>
</evidence>
<dbReference type="EMBL" id="UYIO01000001">
    <property type="protein sequence ID" value="VDG77218.1"/>
    <property type="molecule type" value="Genomic_DNA"/>
</dbReference>
<name>A0A0K9EVL6_9ACTO</name>
<dbReference type="AlphaFoldDB" id="A0A0K9EVL6"/>
<evidence type="ECO:0000259" key="5">
    <source>
        <dbReference type="SMART" id="SM00895"/>
    </source>
</evidence>
<dbReference type="InterPro" id="IPR036388">
    <property type="entry name" value="WH-like_DNA-bd_sf"/>
</dbReference>
<feature type="domain" description="HTH gntR-type" evidence="4">
    <location>
        <begin position="9"/>
        <end position="68"/>
    </location>
</feature>
<evidence type="ECO:0000313" key="7">
    <source>
        <dbReference type="Proteomes" id="UP000269974"/>
    </source>
</evidence>
<dbReference type="Pfam" id="PF00392">
    <property type="entry name" value="GntR"/>
    <property type="match status" value="1"/>
</dbReference>
<dbReference type="Gene3D" id="1.20.120.530">
    <property type="entry name" value="GntR ligand-binding domain-like"/>
    <property type="match status" value="1"/>
</dbReference>
<dbReference type="InterPro" id="IPR000524">
    <property type="entry name" value="Tscrpt_reg_HTH_GntR"/>
</dbReference>
<comment type="caution">
    <text evidence="6">The sequence shown here is derived from an EMBL/GenBank/DDBJ whole genome shotgun (WGS) entry which is preliminary data.</text>
</comment>
<reference evidence="6 7" key="1">
    <citation type="submission" date="2018-11" db="EMBL/GenBank/DDBJ databases">
        <authorList>
            <consortium name="Pathogen Informatics"/>
        </authorList>
    </citation>
    <scope>NUCLEOTIDE SEQUENCE [LARGE SCALE GENOMIC DNA]</scope>
    <source>
        <strain evidence="6 7">NCTC10327</strain>
    </source>
</reference>
<organism evidence="6 7">
    <name type="scientific">Actinobaculum suis</name>
    <dbReference type="NCBI Taxonomy" id="1657"/>
    <lineage>
        <taxon>Bacteria</taxon>
        <taxon>Bacillati</taxon>
        <taxon>Actinomycetota</taxon>
        <taxon>Actinomycetes</taxon>
        <taxon>Actinomycetales</taxon>
        <taxon>Actinomycetaceae</taxon>
        <taxon>Actinobaculum</taxon>
    </lineage>
</organism>
<dbReference type="RefSeq" id="WP_049618925.1">
    <property type="nucleotide sequence ID" value="NZ_LFUS01000010.1"/>
</dbReference>
<dbReference type="OrthoDB" id="4164516at2"/>
<evidence type="ECO:0000313" key="6">
    <source>
        <dbReference type="EMBL" id="VDG77218.1"/>
    </source>
</evidence>
<dbReference type="PANTHER" id="PTHR43537">
    <property type="entry name" value="TRANSCRIPTIONAL REGULATOR, GNTR FAMILY"/>
    <property type="match status" value="1"/>
</dbReference>